<dbReference type="PANTHER" id="PTHR11895">
    <property type="entry name" value="TRANSAMIDASE"/>
    <property type="match status" value="1"/>
</dbReference>
<dbReference type="GO" id="GO:0004040">
    <property type="term" value="F:amidase activity"/>
    <property type="evidence" value="ECO:0007669"/>
    <property type="project" value="UniProtKB-EC"/>
</dbReference>
<dbReference type="EC" id="3.5.1.4" evidence="2"/>
<dbReference type="Gene3D" id="3.90.1300.10">
    <property type="entry name" value="Amidase signature (AS) domain"/>
    <property type="match status" value="1"/>
</dbReference>
<dbReference type="RefSeq" id="WP_200113248.1">
    <property type="nucleotide sequence ID" value="NZ_JAEHOH010000001.1"/>
</dbReference>
<evidence type="ECO:0000313" key="3">
    <source>
        <dbReference type="Proteomes" id="UP000608530"/>
    </source>
</evidence>
<evidence type="ECO:0000259" key="1">
    <source>
        <dbReference type="Pfam" id="PF01425"/>
    </source>
</evidence>
<dbReference type="EMBL" id="JAEHOH010000001">
    <property type="protein sequence ID" value="MBK0417801.1"/>
    <property type="molecule type" value="Genomic_DNA"/>
</dbReference>
<protein>
    <submittedName>
        <fullName evidence="2">Amidase</fullName>
        <ecNumber evidence="2">3.5.1.4</ecNumber>
    </submittedName>
</protein>
<comment type="caution">
    <text evidence="2">The sequence shown here is derived from an EMBL/GenBank/DDBJ whole genome shotgun (WGS) entry which is preliminary data.</text>
</comment>
<feature type="domain" description="Amidase" evidence="1">
    <location>
        <begin position="32"/>
        <end position="447"/>
    </location>
</feature>
<name>A0A934UTX3_9MICO</name>
<keyword evidence="3" id="KW-1185">Reference proteome</keyword>
<keyword evidence="2" id="KW-0378">Hydrolase</keyword>
<accession>A0A934UTX3</accession>
<dbReference type="SUPFAM" id="SSF75304">
    <property type="entry name" value="Amidase signature (AS) enzymes"/>
    <property type="match status" value="1"/>
</dbReference>
<dbReference type="PANTHER" id="PTHR11895:SF173">
    <property type="entry name" value="GLUTAMYL-TRNA AMIDOTRANSFERASE SUBUNIT A"/>
    <property type="match status" value="1"/>
</dbReference>
<gene>
    <name evidence="2" type="ORF">JD276_01965</name>
</gene>
<dbReference type="InterPro" id="IPR000120">
    <property type="entry name" value="Amidase"/>
</dbReference>
<sequence>MSTASSRSELRAMTGRELSAGFTAGDFDPVDVAEAVIETVEERNPELNAFTEFTPENVRSSAERSAERWRRGEQLSDFDGVPWTIKENLRREGVDYRSGTAATDPSLSTANAPVVDRALESGAVIVGSTTMPDWGMLSSGVSSINGISRSPWDPSLTTGGSSAGAGAAAAAGFAVANIGTDIGGSIRLPGTWLGLATLKPSDGRVPLDNPYLGRAAGPMSRTVEDLAWTMEIVSRPDARDYTALPGAEIDWTQLGTDVSKLRVGLHLDAGAGLELDPEVRDAVAAAGRLFAAAGAEVVEVDPFITDDMLTDLDQFWRVRSWATYRALPAEKQMRVLPFIADWCMGGSDVPGSRVLECYETIQELRAATTAATQPYDIVLSPVATRAAFPAEWPMPFGFENGGMSHIGFTLPYNMSGQPAATVNCGLTSDGRTIGLQLSGRRFDDLGVLQAASWYEAARPAEAAPQFPVR</sequence>
<dbReference type="NCBIfam" id="NF005450">
    <property type="entry name" value="PRK07042.1"/>
    <property type="match status" value="1"/>
</dbReference>
<dbReference type="Pfam" id="PF01425">
    <property type="entry name" value="Amidase"/>
    <property type="match status" value="1"/>
</dbReference>
<evidence type="ECO:0000313" key="2">
    <source>
        <dbReference type="EMBL" id="MBK0417801.1"/>
    </source>
</evidence>
<dbReference type="InterPro" id="IPR036928">
    <property type="entry name" value="AS_sf"/>
</dbReference>
<proteinExistence type="predicted"/>
<organism evidence="2 3">
    <name type="scientific">Leucobacter chromiisoli</name>
    <dbReference type="NCBI Taxonomy" id="2796471"/>
    <lineage>
        <taxon>Bacteria</taxon>
        <taxon>Bacillati</taxon>
        <taxon>Actinomycetota</taxon>
        <taxon>Actinomycetes</taxon>
        <taxon>Micrococcales</taxon>
        <taxon>Microbacteriaceae</taxon>
        <taxon>Leucobacter</taxon>
    </lineage>
</organism>
<dbReference type="AlphaFoldDB" id="A0A934UTX3"/>
<dbReference type="Proteomes" id="UP000608530">
    <property type="component" value="Unassembled WGS sequence"/>
</dbReference>
<dbReference type="InterPro" id="IPR023631">
    <property type="entry name" value="Amidase_dom"/>
</dbReference>
<reference evidence="2" key="1">
    <citation type="submission" date="2020-12" db="EMBL/GenBank/DDBJ databases">
        <title>Leucobacter sp. CAS1, isolated from Chromium sludge.</title>
        <authorList>
            <person name="Xu Z."/>
        </authorList>
    </citation>
    <scope>NUCLEOTIDE SEQUENCE</scope>
    <source>
        <strain evidence="2">CSA1</strain>
    </source>
</reference>